<gene>
    <name evidence="1" type="ORF">CLUMA_CG000120</name>
</gene>
<dbReference type="Proteomes" id="UP000183832">
    <property type="component" value="Unassembled WGS sequence"/>
</dbReference>
<feature type="non-terminal residue" evidence="1">
    <location>
        <position position="1"/>
    </location>
</feature>
<organism evidence="1 2">
    <name type="scientific">Clunio marinus</name>
    <dbReference type="NCBI Taxonomy" id="568069"/>
    <lineage>
        <taxon>Eukaryota</taxon>
        <taxon>Metazoa</taxon>
        <taxon>Ecdysozoa</taxon>
        <taxon>Arthropoda</taxon>
        <taxon>Hexapoda</taxon>
        <taxon>Insecta</taxon>
        <taxon>Pterygota</taxon>
        <taxon>Neoptera</taxon>
        <taxon>Endopterygota</taxon>
        <taxon>Diptera</taxon>
        <taxon>Nematocera</taxon>
        <taxon>Chironomoidea</taxon>
        <taxon>Chironomidae</taxon>
        <taxon>Clunio</taxon>
    </lineage>
</organism>
<dbReference type="EMBL" id="CVRI01000001">
    <property type="protein sequence ID" value="CRK86580.1"/>
    <property type="molecule type" value="Genomic_DNA"/>
</dbReference>
<proteinExistence type="predicted"/>
<protein>
    <submittedName>
        <fullName evidence="1">CLUMA_CG000120, isoform A</fullName>
    </submittedName>
</protein>
<accession>A0A1J1HGP4</accession>
<sequence length="64" mass="7606">PHNLIEKFYSYLKHIGKEILQIGQENFFFRFFPLFSTFQAILSVTKQRNFFEIFGQIQYGGPSP</sequence>
<evidence type="ECO:0000313" key="2">
    <source>
        <dbReference type="Proteomes" id="UP000183832"/>
    </source>
</evidence>
<name>A0A1J1HGP4_9DIPT</name>
<keyword evidence="2" id="KW-1185">Reference proteome</keyword>
<dbReference type="AlphaFoldDB" id="A0A1J1HGP4"/>
<reference evidence="1 2" key="1">
    <citation type="submission" date="2015-04" db="EMBL/GenBank/DDBJ databases">
        <authorList>
            <person name="Syromyatnikov M.Y."/>
            <person name="Popov V.N."/>
        </authorList>
    </citation>
    <scope>NUCLEOTIDE SEQUENCE [LARGE SCALE GENOMIC DNA]</scope>
</reference>
<evidence type="ECO:0000313" key="1">
    <source>
        <dbReference type="EMBL" id="CRK86580.1"/>
    </source>
</evidence>